<protein>
    <submittedName>
        <fullName evidence="1">Uncharacterized protein</fullName>
    </submittedName>
</protein>
<proteinExistence type="evidence at transcript level"/>
<reference evidence="1" key="1">
    <citation type="submission" date="2012-05" db="EMBL/GenBank/DDBJ databases">
        <authorList>
            <person name="Krishnakumar V."/>
            <person name="Cheung F."/>
            <person name="Xiao Y."/>
            <person name="Chan A."/>
            <person name="Moskal W.A."/>
            <person name="Town C.D."/>
        </authorList>
    </citation>
    <scope>NUCLEOTIDE SEQUENCE</scope>
</reference>
<name>I3SU45_MEDTR</name>
<dbReference type="AlphaFoldDB" id="I3SU45"/>
<evidence type="ECO:0000313" key="1">
    <source>
        <dbReference type="EMBL" id="AFK43787.1"/>
    </source>
</evidence>
<organism evidence="1">
    <name type="scientific">Medicago truncatula</name>
    <name type="common">Barrel medic</name>
    <name type="synonym">Medicago tribuloides</name>
    <dbReference type="NCBI Taxonomy" id="3880"/>
    <lineage>
        <taxon>Eukaryota</taxon>
        <taxon>Viridiplantae</taxon>
        <taxon>Streptophyta</taxon>
        <taxon>Embryophyta</taxon>
        <taxon>Tracheophyta</taxon>
        <taxon>Spermatophyta</taxon>
        <taxon>Magnoliopsida</taxon>
        <taxon>eudicotyledons</taxon>
        <taxon>Gunneridae</taxon>
        <taxon>Pentapetalae</taxon>
        <taxon>rosids</taxon>
        <taxon>fabids</taxon>
        <taxon>Fabales</taxon>
        <taxon>Fabaceae</taxon>
        <taxon>Papilionoideae</taxon>
        <taxon>50 kb inversion clade</taxon>
        <taxon>NPAAA clade</taxon>
        <taxon>Hologalegina</taxon>
        <taxon>IRL clade</taxon>
        <taxon>Trifolieae</taxon>
        <taxon>Medicago</taxon>
    </lineage>
</organism>
<dbReference type="EMBL" id="BT143993">
    <property type="protein sequence ID" value="AFK43787.1"/>
    <property type="molecule type" value="mRNA"/>
</dbReference>
<sequence>MVDRFPDGYFWGVIDVKGIVSGSCLCYSTGFWLWTSDSVNFFPFLSPRSHECC</sequence>
<accession>I3SU45</accession>